<dbReference type="EMBL" id="LUGH01001054">
    <property type="protein sequence ID" value="OBZ81794.1"/>
    <property type="molecule type" value="Genomic_DNA"/>
</dbReference>
<proteinExistence type="predicted"/>
<dbReference type="AlphaFoldDB" id="A0A1C7N376"/>
<dbReference type="InParanoid" id="A0A1C7N376"/>
<dbReference type="Proteomes" id="UP000093000">
    <property type="component" value="Unassembled WGS sequence"/>
</dbReference>
<gene>
    <name evidence="2" type="ORF">A0J61_10157</name>
</gene>
<name>A0A1C7N376_9FUNG</name>
<accession>A0A1C7N376</accession>
<reference evidence="2 3" key="1">
    <citation type="submission" date="2016-03" db="EMBL/GenBank/DDBJ databases">
        <title>Choanephora cucurbitarum.</title>
        <authorList>
            <person name="Min B."/>
            <person name="Park H."/>
            <person name="Park J.-H."/>
            <person name="Shin H.-D."/>
            <person name="Choi I.-G."/>
        </authorList>
    </citation>
    <scope>NUCLEOTIDE SEQUENCE [LARGE SCALE GENOMIC DNA]</scope>
    <source>
        <strain evidence="2 3">KUS-F28377</strain>
    </source>
</reference>
<evidence type="ECO:0000313" key="3">
    <source>
        <dbReference type="Proteomes" id="UP000093000"/>
    </source>
</evidence>
<keyword evidence="3" id="KW-1185">Reference proteome</keyword>
<feature type="region of interest" description="Disordered" evidence="1">
    <location>
        <begin position="1"/>
        <end position="25"/>
    </location>
</feature>
<evidence type="ECO:0000313" key="2">
    <source>
        <dbReference type="EMBL" id="OBZ81794.1"/>
    </source>
</evidence>
<evidence type="ECO:0000256" key="1">
    <source>
        <dbReference type="SAM" id="MobiDB-lite"/>
    </source>
</evidence>
<protein>
    <submittedName>
        <fullName evidence="2">Uncharacterized protein</fullName>
    </submittedName>
</protein>
<comment type="caution">
    <text evidence="2">The sequence shown here is derived from an EMBL/GenBank/DDBJ whole genome shotgun (WGS) entry which is preliminary data.</text>
</comment>
<organism evidence="2 3">
    <name type="scientific">Choanephora cucurbitarum</name>
    <dbReference type="NCBI Taxonomy" id="101091"/>
    <lineage>
        <taxon>Eukaryota</taxon>
        <taxon>Fungi</taxon>
        <taxon>Fungi incertae sedis</taxon>
        <taxon>Mucoromycota</taxon>
        <taxon>Mucoromycotina</taxon>
        <taxon>Mucoromycetes</taxon>
        <taxon>Mucorales</taxon>
        <taxon>Mucorineae</taxon>
        <taxon>Choanephoraceae</taxon>
        <taxon>Choanephoroideae</taxon>
        <taxon>Choanephora</taxon>
    </lineage>
</organism>
<sequence>MPLTFQPPMTEEAQTTLPATPEDYTSLDENVDIEEEDFMKDTDDDASRSRPNILKGFIKSLIFREADLSNEQALKDMRSDLTDKETQVCLLTSRRLKP</sequence>